<name>A0A397V927_9GLOM</name>
<accession>A0A397V927</accession>
<feature type="transmembrane region" description="Helical" evidence="1">
    <location>
        <begin position="127"/>
        <end position="147"/>
    </location>
</feature>
<proteinExistence type="predicted"/>
<dbReference type="AlphaFoldDB" id="A0A397V927"/>
<dbReference type="Proteomes" id="UP000266673">
    <property type="component" value="Unassembled WGS sequence"/>
</dbReference>
<organism evidence="2 3">
    <name type="scientific">Gigaspora rosea</name>
    <dbReference type="NCBI Taxonomy" id="44941"/>
    <lineage>
        <taxon>Eukaryota</taxon>
        <taxon>Fungi</taxon>
        <taxon>Fungi incertae sedis</taxon>
        <taxon>Mucoromycota</taxon>
        <taxon>Glomeromycotina</taxon>
        <taxon>Glomeromycetes</taxon>
        <taxon>Diversisporales</taxon>
        <taxon>Gigasporaceae</taxon>
        <taxon>Gigaspora</taxon>
    </lineage>
</organism>
<keyword evidence="1" id="KW-0472">Membrane</keyword>
<sequence>MPFFPFVFGIAQSNFCIMTYVENLPCFGCFLIHHWFSSFVTTRGSRPCVIQVSVVCIELAERVFHCFVDDFPDACGVIVTVLCYSAFFWCLGYVIFSLVNDVFEVFPDAVGTIHYKELMVGLNGVPVYGLGASRIFVPIICLVITWVKSRVGGMGSGACPRGMPWGHAPIM</sequence>
<keyword evidence="1" id="KW-1133">Transmembrane helix</keyword>
<gene>
    <name evidence="2" type="ORF">C2G38_2308534</name>
</gene>
<protein>
    <submittedName>
        <fullName evidence="2">Uncharacterized protein</fullName>
    </submittedName>
</protein>
<evidence type="ECO:0000313" key="2">
    <source>
        <dbReference type="EMBL" id="RIB19034.1"/>
    </source>
</evidence>
<evidence type="ECO:0000256" key="1">
    <source>
        <dbReference type="SAM" id="Phobius"/>
    </source>
</evidence>
<evidence type="ECO:0000313" key="3">
    <source>
        <dbReference type="Proteomes" id="UP000266673"/>
    </source>
</evidence>
<keyword evidence="3" id="KW-1185">Reference proteome</keyword>
<keyword evidence="1" id="KW-0812">Transmembrane</keyword>
<feature type="transmembrane region" description="Helical" evidence="1">
    <location>
        <begin position="74"/>
        <end position="96"/>
    </location>
</feature>
<comment type="caution">
    <text evidence="2">The sequence shown here is derived from an EMBL/GenBank/DDBJ whole genome shotgun (WGS) entry which is preliminary data.</text>
</comment>
<dbReference type="EMBL" id="QKWP01000500">
    <property type="protein sequence ID" value="RIB19034.1"/>
    <property type="molecule type" value="Genomic_DNA"/>
</dbReference>
<reference evidence="2 3" key="1">
    <citation type="submission" date="2018-06" db="EMBL/GenBank/DDBJ databases">
        <title>Comparative genomics reveals the genomic features of Rhizophagus irregularis, R. cerebriforme, R. diaphanum and Gigaspora rosea, and their symbiotic lifestyle signature.</title>
        <authorList>
            <person name="Morin E."/>
            <person name="San Clemente H."/>
            <person name="Chen E.C.H."/>
            <person name="De La Providencia I."/>
            <person name="Hainaut M."/>
            <person name="Kuo A."/>
            <person name="Kohler A."/>
            <person name="Murat C."/>
            <person name="Tang N."/>
            <person name="Roy S."/>
            <person name="Loubradou J."/>
            <person name="Henrissat B."/>
            <person name="Grigoriev I.V."/>
            <person name="Corradi N."/>
            <person name="Roux C."/>
            <person name="Martin F.M."/>
        </authorList>
    </citation>
    <scope>NUCLEOTIDE SEQUENCE [LARGE SCALE GENOMIC DNA]</scope>
    <source>
        <strain evidence="2 3">DAOM 194757</strain>
    </source>
</reference>